<accession>A0A1F7VCB3</accession>
<sequence>MTILAIPDIVVLETVDVHVQAVRVDIHVRNVELYDGPSRSLPIYRAREIRLNFIWDEEVHKRTAPTEKFLFVRIIITLLQAVANKILNNDSKQS</sequence>
<gene>
    <name evidence="1" type="ORF">A3I41_00295</name>
</gene>
<protein>
    <submittedName>
        <fullName evidence="1">Uncharacterized protein</fullName>
    </submittedName>
</protein>
<dbReference type="EMBL" id="MGEQ01000001">
    <property type="protein sequence ID" value="OGL88156.1"/>
    <property type="molecule type" value="Genomic_DNA"/>
</dbReference>
<organism evidence="1 2">
    <name type="scientific">Candidatus Uhrbacteria bacterium RIFCSPLOWO2_02_FULL_48_18</name>
    <dbReference type="NCBI Taxonomy" id="1802408"/>
    <lineage>
        <taxon>Bacteria</taxon>
        <taxon>Candidatus Uhriibacteriota</taxon>
    </lineage>
</organism>
<proteinExistence type="predicted"/>
<comment type="caution">
    <text evidence="1">The sequence shown here is derived from an EMBL/GenBank/DDBJ whole genome shotgun (WGS) entry which is preliminary data.</text>
</comment>
<name>A0A1F7VCB3_9BACT</name>
<evidence type="ECO:0000313" key="1">
    <source>
        <dbReference type="EMBL" id="OGL88156.1"/>
    </source>
</evidence>
<evidence type="ECO:0000313" key="2">
    <source>
        <dbReference type="Proteomes" id="UP000176593"/>
    </source>
</evidence>
<dbReference type="AlphaFoldDB" id="A0A1F7VCB3"/>
<dbReference type="Proteomes" id="UP000176593">
    <property type="component" value="Unassembled WGS sequence"/>
</dbReference>
<reference evidence="1 2" key="1">
    <citation type="journal article" date="2016" name="Nat. Commun.">
        <title>Thousands of microbial genomes shed light on interconnected biogeochemical processes in an aquifer system.</title>
        <authorList>
            <person name="Anantharaman K."/>
            <person name="Brown C.T."/>
            <person name="Hug L.A."/>
            <person name="Sharon I."/>
            <person name="Castelle C.J."/>
            <person name="Probst A.J."/>
            <person name="Thomas B.C."/>
            <person name="Singh A."/>
            <person name="Wilkins M.J."/>
            <person name="Karaoz U."/>
            <person name="Brodie E.L."/>
            <person name="Williams K.H."/>
            <person name="Hubbard S.S."/>
            <person name="Banfield J.F."/>
        </authorList>
    </citation>
    <scope>NUCLEOTIDE SEQUENCE [LARGE SCALE GENOMIC DNA]</scope>
</reference>